<dbReference type="InterPro" id="IPR036291">
    <property type="entry name" value="NAD(P)-bd_dom_sf"/>
</dbReference>
<feature type="domain" description="DUF1731" evidence="3">
    <location>
        <begin position="250"/>
        <end position="296"/>
    </location>
</feature>
<evidence type="ECO:0000313" key="5">
    <source>
        <dbReference type="Proteomes" id="UP000742786"/>
    </source>
</evidence>
<dbReference type="PANTHER" id="PTHR11092">
    <property type="entry name" value="SUGAR NUCLEOTIDE EPIMERASE RELATED"/>
    <property type="match status" value="1"/>
</dbReference>
<proteinExistence type="inferred from homology"/>
<name>A0A916J5R1_9PROT</name>
<comment type="similarity">
    <text evidence="1">Belongs to the NAD(P)-dependent epimerase/dehydratase family. SDR39U1 subfamily.</text>
</comment>
<dbReference type="InterPro" id="IPR013549">
    <property type="entry name" value="DUF1731"/>
</dbReference>
<evidence type="ECO:0000259" key="3">
    <source>
        <dbReference type="Pfam" id="PF08338"/>
    </source>
</evidence>
<feature type="domain" description="NAD-dependent epimerase/dehydratase" evidence="2">
    <location>
        <begin position="3"/>
        <end position="217"/>
    </location>
</feature>
<dbReference type="NCBIfam" id="TIGR01777">
    <property type="entry name" value="yfcH"/>
    <property type="match status" value="1"/>
</dbReference>
<keyword evidence="5" id="KW-1185">Reference proteome</keyword>
<dbReference type="InterPro" id="IPR001509">
    <property type="entry name" value="Epimerase_deHydtase"/>
</dbReference>
<dbReference type="Pfam" id="PF08338">
    <property type="entry name" value="DUF1731"/>
    <property type="match status" value="1"/>
</dbReference>
<dbReference type="PANTHER" id="PTHR11092:SF0">
    <property type="entry name" value="EPIMERASE FAMILY PROTEIN SDR39U1"/>
    <property type="match status" value="1"/>
</dbReference>
<organism evidence="4 5">
    <name type="scientific">Georgfuchsia toluolica</name>
    <dbReference type="NCBI Taxonomy" id="424218"/>
    <lineage>
        <taxon>Bacteria</taxon>
        <taxon>Pseudomonadati</taxon>
        <taxon>Pseudomonadota</taxon>
        <taxon>Betaproteobacteria</taxon>
        <taxon>Nitrosomonadales</taxon>
        <taxon>Sterolibacteriaceae</taxon>
        <taxon>Georgfuchsia</taxon>
    </lineage>
</organism>
<sequence>MNILITGGTGLIGRALCAALLRDGHALTVLSRRPQTVAAKCGPAVLALGSLAEWPPEQHFDAIINLAGEPIVDAAWTAARKQRLWDSRVSLTEQLVQRIAAARQKPAVLLSGSAIGYYGDSGDTEQDETGHAGTDFAAKLCLAWEAAAQKACPAGVRLCLLRTGLVFSADGGMLAKMRLPFALGLGARLGNGRQWMSWIHIDDYVAIVRLLLLHTAAEGAVNMTAPRPVTNAEFTAALAHALHRPAFLAAPAALLKPLLGERSVLLFGGQKVLPRKAEALGYRFAYPTLADALEALFGTTGC</sequence>
<protein>
    <submittedName>
        <fullName evidence="4">Epimerase family protein YfcH</fullName>
    </submittedName>
</protein>
<dbReference type="SUPFAM" id="SSF51735">
    <property type="entry name" value="NAD(P)-binding Rossmann-fold domains"/>
    <property type="match status" value="1"/>
</dbReference>
<dbReference type="CDD" id="cd05242">
    <property type="entry name" value="SDR_a8"/>
    <property type="match status" value="1"/>
</dbReference>
<dbReference type="EMBL" id="CAJQUM010000001">
    <property type="protein sequence ID" value="CAG4884447.1"/>
    <property type="molecule type" value="Genomic_DNA"/>
</dbReference>
<dbReference type="Gene3D" id="3.40.50.720">
    <property type="entry name" value="NAD(P)-binding Rossmann-like Domain"/>
    <property type="match status" value="1"/>
</dbReference>
<dbReference type="RefSeq" id="WP_220636298.1">
    <property type="nucleotide sequence ID" value="NZ_CAJQUM010000001.1"/>
</dbReference>
<dbReference type="AlphaFoldDB" id="A0A916J5R1"/>
<dbReference type="Pfam" id="PF01370">
    <property type="entry name" value="Epimerase"/>
    <property type="match status" value="1"/>
</dbReference>
<evidence type="ECO:0000313" key="4">
    <source>
        <dbReference type="EMBL" id="CAG4884447.1"/>
    </source>
</evidence>
<dbReference type="Proteomes" id="UP000742786">
    <property type="component" value="Unassembled WGS sequence"/>
</dbReference>
<accession>A0A916J5R1</accession>
<evidence type="ECO:0000256" key="1">
    <source>
        <dbReference type="ARBA" id="ARBA00009353"/>
    </source>
</evidence>
<reference evidence="4" key="1">
    <citation type="submission" date="2021-04" db="EMBL/GenBank/DDBJ databases">
        <authorList>
            <person name="Hornung B."/>
        </authorList>
    </citation>
    <scope>NUCLEOTIDE SEQUENCE</scope>
    <source>
        <strain evidence="4">G5G6</strain>
    </source>
</reference>
<gene>
    <name evidence="4" type="primary">yfcH</name>
    <name evidence="4" type="ORF">GTOL_12330</name>
</gene>
<evidence type="ECO:0000259" key="2">
    <source>
        <dbReference type="Pfam" id="PF01370"/>
    </source>
</evidence>
<dbReference type="InterPro" id="IPR010099">
    <property type="entry name" value="SDR39U1"/>
</dbReference>
<comment type="caution">
    <text evidence="4">The sequence shown here is derived from an EMBL/GenBank/DDBJ whole genome shotgun (WGS) entry which is preliminary data.</text>
</comment>